<protein>
    <submittedName>
        <fullName evidence="1">Uncharacterized protein</fullName>
    </submittedName>
</protein>
<accession>A0A5C5FQ71</accession>
<evidence type="ECO:0000313" key="2">
    <source>
        <dbReference type="Proteomes" id="UP000311382"/>
    </source>
</evidence>
<keyword evidence="2" id="KW-1185">Reference proteome</keyword>
<dbReference type="Proteomes" id="UP000311382">
    <property type="component" value="Unassembled WGS sequence"/>
</dbReference>
<sequence length="234" mass="26224">MLELRIGYRDRGSLSAVLEGWTTAVQQQLPAHGVRDVKLDLCTRRPLNATDVDAIVDHVVRVGVAVKGLVPILRRPLALPSTLKYLDVRCGELPSFRTHAPYLSTLLLEGLRIKHDEEWYALLEAFPSLRVLGISHAPTPPVDAFTAAHLPASLEHLFWDNPSEMYRNGCKFLHNLPETLKTVTVTELGHYQAKARIIGALWSNCRNRGIDLRVLTTGLRRVRDQSVEEWAASV</sequence>
<dbReference type="EMBL" id="SOZI01000111">
    <property type="protein sequence ID" value="TNY19027.1"/>
    <property type="molecule type" value="Genomic_DNA"/>
</dbReference>
<organism evidence="1 2">
    <name type="scientific">Rhodotorula diobovata</name>
    <dbReference type="NCBI Taxonomy" id="5288"/>
    <lineage>
        <taxon>Eukaryota</taxon>
        <taxon>Fungi</taxon>
        <taxon>Dikarya</taxon>
        <taxon>Basidiomycota</taxon>
        <taxon>Pucciniomycotina</taxon>
        <taxon>Microbotryomycetes</taxon>
        <taxon>Sporidiobolales</taxon>
        <taxon>Sporidiobolaceae</taxon>
        <taxon>Rhodotorula</taxon>
    </lineage>
</organism>
<evidence type="ECO:0000313" key="1">
    <source>
        <dbReference type="EMBL" id="TNY19027.1"/>
    </source>
</evidence>
<proteinExistence type="predicted"/>
<dbReference type="AlphaFoldDB" id="A0A5C5FQ71"/>
<name>A0A5C5FQ71_9BASI</name>
<comment type="caution">
    <text evidence="1">The sequence shown here is derived from an EMBL/GenBank/DDBJ whole genome shotgun (WGS) entry which is preliminary data.</text>
</comment>
<gene>
    <name evidence="1" type="ORF">DMC30DRAFT_418281</name>
</gene>
<reference evidence="1 2" key="1">
    <citation type="submission" date="2019-03" db="EMBL/GenBank/DDBJ databases">
        <title>Rhodosporidium diobovatum UCD-FST 08-225 genome sequencing, assembly, and annotation.</title>
        <authorList>
            <person name="Fakankun I.U."/>
            <person name="Fristensky B."/>
            <person name="Levin D.B."/>
        </authorList>
    </citation>
    <scope>NUCLEOTIDE SEQUENCE [LARGE SCALE GENOMIC DNA]</scope>
    <source>
        <strain evidence="1 2">UCD-FST 08-225</strain>
    </source>
</reference>